<sequence length="97" mass="10785">MRGTKQVSSMVQISTQIGQIVAPKISGIVSLIRINRLLSPRLLQRIDQNLERSSSDQSFNVSSKMMSDGLNNQNLRSSRRYGSISVSSESSLQMIRS</sequence>
<accession>A0A4Y2T981</accession>
<name>A0A4Y2T981_ARAVE</name>
<gene>
    <name evidence="2" type="ORF">AVEN_228614_1</name>
</gene>
<comment type="caution">
    <text evidence="2">The sequence shown here is derived from an EMBL/GenBank/DDBJ whole genome shotgun (WGS) entry which is preliminary data.</text>
</comment>
<dbReference type="Proteomes" id="UP000499080">
    <property type="component" value="Unassembled WGS sequence"/>
</dbReference>
<keyword evidence="3" id="KW-1185">Reference proteome</keyword>
<evidence type="ECO:0000256" key="1">
    <source>
        <dbReference type="SAM" id="MobiDB-lite"/>
    </source>
</evidence>
<proteinExistence type="predicted"/>
<protein>
    <submittedName>
        <fullName evidence="2">Uncharacterized protein</fullName>
    </submittedName>
</protein>
<feature type="compositionally biased region" description="Low complexity" evidence="1">
    <location>
        <begin position="80"/>
        <end position="91"/>
    </location>
</feature>
<organism evidence="2 3">
    <name type="scientific">Araneus ventricosus</name>
    <name type="common">Orbweaver spider</name>
    <name type="synonym">Epeira ventricosa</name>
    <dbReference type="NCBI Taxonomy" id="182803"/>
    <lineage>
        <taxon>Eukaryota</taxon>
        <taxon>Metazoa</taxon>
        <taxon>Ecdysozoa</taxon>
        <taxon>Arthropoda</taxon>
        <taxon>Chelicerata</taxon>
        <taxon>Arachnida</taxon>
        <taxon>Araneae</taxon>
        <taxon>Araneomorphae</taxon>
        <taxon>Entelegynae</taxon>
        <taxon>Araneoidea</taxon>
        <taxon>Araneidae</taxon>
        <taxon>Araneus</taxon>
    </lineage>
</organism>
<evidence type="ECO:0000313" key="3">
    <source>
        <dbReference type="Proteomes" id="UP000499080"/>
    </source>
</evidence>
<reference evidence="2 3" key="1">
    <citation type="journal article" date="2019" name="Sci. Rep.">
        <title>Orb-weaving spider Araneus ventricosus genome elucidates the spidroin gene catalogue.</title>
        <authorList>
            <person name="Kono N."/>
            <person name="Nakamura H."/>
            <person name="Ohtoshi R."/>
            <person name="Moran D.A.P."/>
            <person name="Shinohara A."/>
            <person name="Yoshida Y."/>
            <person name="Fujiwara M."/>
            <person name="Mori M."/>
            <person name="Tomita M."/>
            <person name="Arakawa K."/>
        </authorList>
    </citation>
    <scope>NUCLEOTIDE SEQUENCE [LARGE SCALE GENOMIC DNA]</scope>
</reference>
<evidence type="ECO:0000313" key="2">
    <source>
        <dbReference type="EMBL" id="GBN96761.1"/>
    </source>
</evidence>
<dbReference type="AlphaFoldDB" id="A0A4Y2T981"/>
<feature type="compositionally biased region" description="Polar residues" evidence="1">
    <location>
        <begin position="55"/>
        <end position="75"/>
    </location>
</feature>
<feature type="region of interest" description="Disordered" evidence="1">
    <location>
        <begin position="51"/>
        <end position="97"/>
    </location>
</feature>
<dbReference type="EMBL" id="BGPR01026763">
    <property type="protein sequence ID" value="GBN96761.1"/>
    <property type="molecule type" value="Genomic_DNA"/>
</dbReference>